<dbReference type="Proteomes" id="UP000299102">
    <property type="component" value="Unassembled WGS sequence"/>
</dbReference>
<accession>A0A4C1VSI5</accession>
<protein>
    <submittedName>
        <fullName evidence="2">Uncharacterized protein</fullName>
    </submittedName>
</protein>
<reference evidence="2 3" key="1">
    <citation type="journal article" date="2019" name="Commun. Biol.">
        <title>The bagworm genome reveals a unique fibroin gene that provides high tensile strength.</title>
        <authorList>
            <person name="Kono N."/>
            <person name="Nakamura H."/>
            <person name="Ohtoshi R."/>
            <person name="Tomita M."/>
            <person name="Numata K."/>
            <person name="Arakawa K."/>
        </authorList>
    </citation>
    <scope>NUCLEOTIDE SEQUENCE [LARGE SCALE GENOMIC DNA]</scope>
</reference>
<keyword evidence="3" id="KW-1185">Reference proteome</keyword>
<gene>
    <name evidence="2" type="ORF">EVAR_33025_1</name>
</gene>
<evidence type="ECO:0000313" key="3">
    <source>
        <dbReference type="Proteomes" id="UP000299102"/>
    </source>
</evidence>
<dbReference type="EMBL" id="BGZK01000396">
    <property type="protein sequence ID" value="GBP41297.1"/>
    <property type="molecule type" value="Genomic_DNA"/>
</dbReference>
<feature type="region of interest" description="Disordered" evidence="1">
    <location>
        <begin position="1"/>
        <end position="36"/>
    </location>
</feature>
<evidence type="ECO:0000256" key="1">
    <source>
        <dbReference type="SAM" id="MobiDB-lite"/>
    </source>
</evidence>
<proteinExistence type="predicted"/>
<organism evidence="2 3">
    <name type="scientific">Eumeta variegata</name>
    <name type="common">Bagworm moth</name>
    <name type="synonym">Eumeta japonica</name>
    <dbReference type="NCBI Taxonomy" id="151549"/>
    <lineage>
        <taxon>Eukaryota</taxon>
        <taxon>Metazoa</taxon>
        <taxon>Ecdysozoa</taxon>
        <taxon>Arthropoda</taxon>
        <taxon>Hexapoda</taxon>
        <taxon>Insecta</taxon>
        <taxon>Pterygota</taxon>
        <taxon>Neoptera</taxon>
        <taxon>Endopterygota</taxon>
        <taxon>Lepidoptera</taxon>
        <taxon>Glossata</taxon>
        <taxon>Ditrysia</taxon>
        <taxon>Tineoidea</taxon>
        <taxon>Psychidae</taxon>
        <taxon>Oiketicinae</taxon>
        <taxon>Eumeta</taxon>
    </lineage>
</organism>
<evidence type="ECO:0000313" key="2">
    <source>
        <dbReference type="EMBL" id="GBP41297.1"/>
    </source>
</evidence>
<comment type="caution">
    <text evidence="2">The sequence shown here is derived from an EMBL/GenBank/DDBJ whole genome shotgun (WGS) entry which is preliminary data.</text>
</comment>
<sequence length="505" mass="57403">MKLHQRRDSGGARGGRVDGVLGPPGRGRRLNISTPPPVDRQTCQLVWRLKAPTDTDPIGIKTSRSRSGGRANTSRLRFSGRPRPIFFWVWRMTNDGIGNSYFKGACVDDLRGLQYARCSFMARMKLYKLIVVEVGYATALSRSASDNSSLTPVFYPEFGLDFSLEPSFGVAPYSVYGHVDSNFSLALDFDFGAVSSFDPSRSRLTILLPVPLVFTIPLVGLDEAGINGGVKLKFSCATHDISMYRQKLGPAVGRRPARRGRPDKYGGRRRRYASDISDEIRRLRRRKTTILMDMGNEMKFSIFISVEIRRTEREMLEKPQATIQVNSVCVDAYVKYHRIRRHRHLCYTNLPVTNTISTNYSQKVESETGVVKIGRHRRRYESDGCVSCVASRVPTECGVVKYGRRISFRLLSEDYPKEILDTRKKLQTKLEEEGKKDNYAFKKTLNKQELIDNRNKRSPIRLVHVRIQYSKLILEELNGKTWEAPIEALAERGRRAAGAHRLGRT</sequence>
<feature type="compositionally biased region" description="Basic and acidic residues" evidence="1">
    <location>
        <begin position="1"/>
        <end position="10"/>
    </location>
</feature>
<dbReference type="AlphaFoldDB" id="A0A4C1VSI5"/>
<name>A0A4C1VSI5_EUMVA</name>